<organism evidence="1 2">
    <name type="scientific">Meloidogyne enterolobii</name>
    <name type="common">Root-knot nematode worm</name>
    <name type="synonym">Meloidogyne mayaguensis</name>
    <dbReference type="NCBI Taxonomy" id="390850"/>
    <lineage>
        <taxon>Eukaryota</taxon>
        <taxon>Metazoa</taxon>
        <taxon>Ecdysozoa</taxon>
        <taxon>Nematoda</taxon>
        <taxon>Chromadorea</taxon>
        <taxon>Rhabditida</taxon>
        <taxon>Tylenchina</taxon>
        <taxon>Tylenchomorpha</taxon>
        <taxon>Tylenchoidea</taxon>
        <taxon>Meloidogynidae</taxon>
        <taxon>Meloidogyninae</taxon>
        <taxon>Meloidogyne</taxon>
    </lineage>
</organism>
<reference evidence="1" key="1">
    <citation type="submission" date="2023-11" db="EMBL/GenBank/DDBJ databases">
        <authorList>
            <person name="Poullet M."/>
        </authorList>
    </citation>
    <scope>NUCLEOTIDE SEQUENCE</scope>
    <source>
        <strain evidence="1">E1834</strain>
    </source>
</reference>
<gene>
    <name evidence="1" type="ORF">MENTE1834_LOCUS18381</name>
</gene>
<keyword evidence="2" id="KW-1185">Reference proteome</keyword>
<comment type="caution">
    <text evidence="1">The sequence shown here is derived from an EMBL/GenBank/DDBJ whole genome shotgun (WGS) entry which is preliminary data.</text>
</comment>
<proteinExistence type="predicted"/>
<dbReference type="Proteomes" id="UP001497535">
    <property type="component" value="Unassembled WGS sequence"/>
</dbReference>
<sequence>MLMTERPEEKQKWAGRLLGKLRFFYFLLKIMGKFFFLNKFFSKSYLFCINY</sequence>
<protein>
    <submittedName>
        <fullName evidence="1">Uncharacterized protein</fullName>
    </submittedName>
</protein>
<accession>A0ACB0YYM7</accession>
<dbReference type="EMBL" id="CAVMJV010000021">
    <property type="protein sequence ID" value="CAK5069544.1"/>
    <property type="molecule type" value="Genomic_DNA"/>
</dbReference>
<evidence type="ECO:0000313" key="2">
    <source>
        <dbReference type="Proteomes" id="UP001497535"/>
    </source>
</evidence>
<name>A0ACB0YYM7_MELEN</name>
<evidence type="ECO:0000313" key="1">
    <source>
        <dbReference type="EMBL" id="CAK5069544.1"/>
    </source>
</evidence>